<feature type="compositionally biased region" description="Polar residues" evidence="8">
    <location>
        <begin position="1"/>
        <end position="13"/>
    </location>
</feature>
<dbReference type="GO" id="GO:0005886">
    <property type="term" value="C:plasma membrane"/>
    <property type="evidence" value="ECO:0007669"/>
    <property type="project" value="UniProtKB-SubCell"/>
</dbReference>
<evidence type="ECO:0000313" key="12">
    <source>
        <dbReference type="EMBL" id="GEQ13612.1"/>
    </source>
</evidence>
<evidence type="ECO:0000259" key="11">
    <source>
        <dbReference type="Pfam" id="PF24878"/>
    </source>
</evidence>
<feature type="region of interest" description="Disordered" evidence="8">
    <location>
        <begin position="525"/>
        <end position="553"/>
    </location>
</feature>
<feature type="compositionally biased region" description="Gly residues" evidence="8">
    <location>
        <begin position="526"/>
        <end position="553"/>
    </location>
</feature>
<evidence type="ECO:0000256" key="2">
    <source>
        <dbReference type="ARBA" id="ARBA00022475"/>
    </source>
</evidence>
<comment type="subcellular location">
    <subcellularLocation>
        <location evidence="1">Cell membrane</location>
        <topology evidence="1">Multi-pass membrane protein</topology>
    </subcellularLocation>
</comment>
<feature type="transmembrane region" description="Helical" evidence="9">
    <location>
        <begin position="224"/>
        <end position="257"/>
    </location>
</feature>
<evidence type="ECO:0000256" key="4">
    <source>
        <dbReference type="ARBA" id="ARBA00022679"/>
    </source>
</evidence>
<keyword evidence="5 9" id="KW-0812">Transmembrane</keyword>
<evidence type="ECO:0000256" key="8">
    <source>
        <dbReference type="SAM" id="MobiDB-lite"/>
    </source>
</evidence>
<feature type="transmembrane region" description="Helical" evidence="9">
    <location>
        <begin position="405"/>
        <end position="425"/>
    </location>
</feature>
<comment type="caution">
    <text evidence="12">The sequence shown here is derived from an EMBL/GenBank/DDBJ whole genome shotgun (WGS) entry which is preliminary data.</text>
</comment>
<feature type="transmembrane region" description="Helical" evidence="9">
    <location>
        <begin position="200"/>
        <end position="218"/>
    </location>
</feature>
<evidence type="ECO:0000313" key="13">
    <source>
        <dbReference type="Proteomes" id="UP000321793"/>
    </source>
</evidence>
<feature type="domain" description="Glycosyltransferase RgtA/B/C/D-like" evidence="10">
    <location>
        <begin position="125"/>
        <end position="281"/>
    </location>
</feature>
<feature type="domain" description="Putative mannosyltransferase YkcA/B-like C-terminal" evidence="11">
    <location>
        <begin position="601"/>
        <end position="693"/>
    </location>
</feature>
<feature type="transmembrane region" description="Helical" evidence="9">
    <location>
        <begin position="266"/>
        <end position="285"/>
    </location>
</feature>
<dbReference type="EMBL" id="BKBA01000008">
    <property type="protein sequence ID" value="GEQ13612.1"/>
    <property type="molecule type" value="Genomic_DNA"/>
</dbReference>
<feature type="transmembrane region" description="Helical" evidence="9">
    <location>
        <begin position="463"/>
        <end position="481"/>
    </location>
</feature>
<keyword evidence="13" id="KW-1185">Reference proteome</keyword>
<protein>
    <submittedName>
        <fullName evidence="12">Uncharacterized protein</fullName>
    </submittedName>
</protein>
<dbReference type="Pfam" id="PF13231">
    <property type="entry name" value="PMT_2"/>
    <property type="match status" value="1"/>
</dbReference>
<feature type="transmembrane region" description="Helical" evidence="9">
    <location>
        <begin position="129"/>
        <end position="150"/>
    </location>
</feature>
<evidence type="ECO:0000256" key="9">
    <source>
        <dbReference type="SAM" id="Phobius"/>
    </source>
</evidence>
<keyword evidence="2" id="KW-1003">Cell membrane</keyword>
<feature type="region of interest" description="Disordered" evidence="8">
    <location>
        <begin position="1"/>
        <end position="62"/>
    </location>
</feature>
<feature type="compositionally biased region" description="Pro residues" evidence="8">
    <location>
        <begin position="28"/>
        <end position="43"/>
    </location>
</feature>
<proteinExistence type="predicted"/>
<gene>
    <name evidence="12" type="ORF">KLO01_16590</name>
</gene>
<feature type="transmembrane region" description="Helical" evidence="9">
    <location>
        <begin position="432"/>
        <end position="451"/>
    </location>
</feature>
<dbReference type="GO" id="GO:0010041">
    <property type="term" value="P:response to iron(III) ion"/>
    <property type="evidence" value="ECO:0007669"/>
    <property type="project" value="TreeGrafter"/>
</dbReference>
<feature type="transmembrane region" description="Helical" evidence="9">
    <location>
        <begin position="170"/>
        <end position="193"/>
    </location>
</feature>
<dbReference type="AlphaFoldDB" id="A0A512T072"/>
<reference evidence="12 13" key="1">
    <citation type="submission" date="2019-07" db="EMBL/GenBank/DDBJ databases">
        <title>Whole genome shotgun sequence of Knoellia locipacati NBRC 109775.</title>
        <authorList>
            <person name="Hosoyama A."/>
            <person name="Uohara A."/>
            <person name="Ohji S."/>
            <person name="Ichikawa N."/>
        </authorList>
    </citation>
    <scope>NUCLEOTIDE SEQUENCE [LARGE SCALE GENOMIC DNA]</scope>
    <source>
        <strain evidence="12 13">NBRC 109775</strain>
    </source>
</reference>
<dbReference type="PANTHER" id="PTHR33908">
    <property type="entry name" value="MANNOSYLTRANSFERASE YKCB-RELATED"/>
    <property type="match status" value="1"/>
</dbReference>
<dbReference type="InterPro" id="IPR038731">
    <property type="entry name" value="RgtA/B/C-like"/>
</dbReference>
<organism evidence="12 13">
    <name type="scientific">Knoellia locipacati</name>
    <dbReference type="NCBI Taxonomy" id="882824"/>
    <lineage>
        <taxon>Bacteria</taxon>
        <taxon>Bacillati</taxon>
        <taxon>Actinomycetota</taxon>
        <taxon>Actinomycetes</taxon>
        <taxon>Micrococcales</taxon>
        <taxon>Intrasporangiaceae</taxon>
        <taxon>Knoellia</taxon>
    </lineage>
</organism>
<evidence type="ECO:0000256" key="1">
    <source>
        <dbReference type="ARBA" id="ARBA00004651"/>
    </source>
</evidence>
<evidence type="ECO:0000256" key="5">
    <source>
        <dbReference type="ARBA" id="ARBA00022692"/>
    </source>
</evidence>
<dbReference type="Pfam" id="PF24878">
    <property type="entry name" value="YkcB_C"/>
    <property type="match status" value="1"/>
</dbReference>
<keyword evidence="7 9" id="KW-0472">Membrane</keyword>
<dbReference type="OrthoDB" id="5241882at2"/>
<sequence>MNALTFSPDSSGSADARPSAAHRSVAFPAPPTPAAPLTPPSPAAAPESPASGRARRLLRGNPEDPSWARPALLALLALTAVFYTWNLTSNGWANSFYSAAVQAGSESWKAFFYGASDAGSSITVDKPPAALWVMALSVRLLGLSSFSILLPEVLMGVGTVAVVHATVRRHWGHGAGLVAGAVMALTPVAVLMFRFNNPDALLVLLMALGAWATMRSIEQGSARWMALVGVFIGLGFLTKTLQVLLVVPFFGIAYLVAADTSLRRRVVGAATGVAAMVLSAGWWVAVVELVPASMRPYIGGSQTNSFLELTFGYNGLGRLSGDETGSVGGGNGWGTTGLGRMFSSSIGGQISWLIPSAFVLLAVGLWLRGRAPRTDLRRAGYLVWGGWLVVTMLTFSLMAGIFHEYYTVALAPAVAALVGMGSAEAWERRHTLVGAGALATATGAAAAWGYVLLGRTTAYGQGLRVLVLVVGLAAALGLLLVARLPRRAVPAVLAVALISALAGPTAYSLTTVGTAHSGSIVTAGPTTGGMGGPGGRGMPGGGGMPGGAAPGGGPQGMMPGGAVGGFPGGAPGGGTTGGVPGGAPGGMGGLLDASTPSTEVVAALSEDASSFRWVAAAIGSQNAAGLQLGTELPVMAIGGFNGSDPSPTLAQFQEYVETGQIHWFAASGGGMGGRGGGMGGSGTASEISAWVQASFTAVTIDGSTFYDLTAPVGTAGTSTSGTSGTTAVTV</sequence>
<evidence type="ECO:0000256" key="3">
    <source>
        <dbReference type="ARBA" id="ARBA00022676"/>
    </source>
</evidence>
<evidence type="ECO:0000256" key="6">
    <source>
        <dbReference type="ARBA" id="ARBA00022989"/>
    </source>
</evidence>
<feature type="transmembrane region" description="Helical" evidence="9">
    <location>
        <begin position="488"/>
        <end position="507"/>
    </location>
</feature>
<dbReference type="RefSeq" id="WP_147064044.1">
    <property type="nucleotide sequence ID" value="NZ_BAABDN010000001.1"/>
</dbReference>
<feature type="transmembrane region" description="Helical" evidence="9">
    <location>
        <begin position="350"/>
        <end position="367"/>
    </location>
</feature>
<feature type="transmembrane region" description="Helical" evidence="9">
    <location>
        <begin position="379"/>
        <end position="399"/>
    </location>
</feature>
<dbReference type="InterPro" id="IPR056785">
    <property type="entry name" value="YkcA/B-like_C"/>
</dbReference>
<dbReference type="InterPro" id="IPR050297">
    <property type="entry name" value="LipidA_mod_glycosyltrf_83"/>
</dbReference>
<dbReference type="Proteomes" id="UP000321793">
    <property type="component" value="Unassembled WGS sequence"/>
</dbReference>
<evidence type="ECO:0000256" key="7">
    <source>
        <dbReference type="ARBA" id="ARBA00023136"/>
    </source>
</evidence>
<keyword evidence="4" id="KW-0808">Transferase</keyword>
<keyword evidence="3" id="KW-0328">Glycosyltransferase</keyword>
<keyword evidence="6 9" id="KW-1133">Transmembrane helix</keyword>
<feature type="transmembrane region" description="Helical" evidence="9">
    <location>
        <begin position="67"/>
        <end position="85"/>
    </location>
</feature>
<dbReference type="PANTHER" id="PTHR33908:SF3">
    <property type="entry name" value="UNDECAPRENYL PHOSPHATE-ALPHA-4-AMINO-4-DEOXY-L-ARABINOSE ARABINOSYL TRANSFERASE"/>
    <property type="match status" value="1"/>
</dbReference>
<dbReference type="GO" id="GO:0016763">
    <property type="term" value="F:pentosyltransferase activity"/>
    <property type="evidence" value="ECO:0007669"/>
    <property type="project" value="TreeGrafter"/>
</dbReference>
<evidence type="ECO:0000259" key="10">
    <source>
        <dbReference type="Pfam" id="PF13231"/>
    </source>
</evidence>
<accession>A0A512T072</accession>
<dbReference type="GO" id="GO:0009103">
    <property type="term" value="P:lipopolysaccharide biosynthetic process"/>
    <property type="evidence" value="ECO:0007669"/>
    <property type="project" value="UniProtKB-ARBA"/>
</dbReference>
<name>A0A512T072_9MICO</name>